<protein>
    <submittedName>
        <fullName evidence="1">DUF4354 family protein</fullName>
    </submittedName>
</protein>
<dbReference type="Gene3D" id="2.60.40.4110">
    <property type="entry name" value="Protein of unknown function DUF4354"/>
    <property type="match status" value="1"/>
</dbReference>
<evidence type="ECO:0000313" key="1">
    <source>
        <dbReference type="EMBL" id="MBC3212721.1"/>
    </source>
</evidence>
<reference evidence="1" key="1">
    <citation type="submission" date="2020-08" db="EMBL/GenBank/DDBJ databases">
        <title>Food and environmental bacterial isolates.</title>
        <authorList>
            <person name="Richter L."/>
            <person name="Du Plessis E.M."/>
            <person name="Duvenage S."/>
            <person name="Allam M."/>
            <person name="Korsten L."/>
        </authorList>
    </citation>
    <scope>NUCLEOTIDE SEQUENCE</scope>
    <source>
        <strain evidence="1">UPMP2127</strain>
    </source>
</reference>
<evidence type="ECO:0000313" key="2">
    <source>
        <dbReference type="Proteomes" id="UP000659084"/>
    </source>
</evidence>
<organism evidence="1 2">
    <name type="scientific">Serratia fonticola</name>
    <dbReference type="NCBI Taxonomy" id="47917"/>
    <lineage>
        <taxon>Bacteria</taxon>
        <taxon>Pseudomonadati</taxon>
        <taxon>Pseudomonadota</taxon>
        <taxon>Gammaproteobacteria</taxon>
        <taxon>Enterobacterales</taxon>
        <taxon>Yersiniaceae</taxon>
        <taxon>Serratia</taxon>
    </lineage>
</organism>
<comment type="caution">
    <text evidence="1">The sequence shown here is derived from an EMBL/GenBank/DDBJ whole genome shotgun (WGS) entry which is preliminary data.</text>
</comment>
<name>A0AAW3WPK9_SERFO</name>
<accession>A0AAW3WPK9</accession>
<dbReference type="Pfam" id="PF14263">
    <property type="entry name" value="DUF4354"/>
    <property type="match status" value="1"/>
</dbReference>
<dbReference type="Proteomes" id="UP000659084">
    <property type="component" value="Unassembled WGS sequence"/>
</dbReference>
<proteinExistence type="predicted"/>
<gene>
    <name evidence="1" type="ORF">H8J20_11285</name>
</gene>
<dbReference type="AlphaFoldDB" id="A0AAW3WPK9"/>
<sequence length="58" mass="6771">MSWIRVWPLICRLNPLHYDVFYPKDFTVVVTNLSDKDLDLSKLCLQASSATKLLLQFN</sequence>
<dbReference type="EMBL" id="JACNYO010000009">
    <property type="protein sequence ID" value="MBC3212721.1"/>
    <property type="molecule type" value="Genomic_DNA"/>
</dbReference>
<dbReference type="RefSeq" id="WP_179251577.1">
    <property type="nucleotide sequence ID" value="NZ_JACBIV010000001.1"/>
</dbReference>
<dbReference type="InterPro" id="IPR025581">
    <property type="entry name" value="DUF4354"/>
</dbReference>